<dbReference type="PANTHER" id="PTHR30354">
    <property type="entry name" value="GNT FAMILY GLUCONATE TRANSPORTER"/>
    <property type="match status" value="1"/>
</dbReference>
<dbReference type="NCBIfam" id="TIGR00791">
    <property type="entry name" value="gntP"/>
    <property type="match status" value="1"/>
</dbReference>
<feature type="transmembrane region" description="Helical" evidence="8">
    <location>
        <begin position="339"/>
        <end position="368"/>
    </location>
</feature>
<feature type="transmembrane region" description="Helical" evidence="8">
    <location>
        <begin position="260"/>
        <end position="280"/>
    </location>
</feature>
<dbReference type="RefSeq" id="WP_144565532.1">
    <property type="nucleotide sequence ID" value="NZ_VIVN01000006.1"/>
</dbReference>
<keyword evidence="10" id="KW-1185">Reference proteome</keyword>
<feature type="transmembrane region" description="Helical" evidence="8">
    <location>
        <begin position="136"/>
        <end position="154"/>
    </location>
</feature>
<evidence type="ECO:0000256" key="1">
    <source>
        <dbReference type="ARBA" id="ARBA00004651"/>
    </source>
</evidence>
<comment type="caution">
    <text evidence="9">The sequence shown here is derived from an EMBL/GenBank/DDBJ whole genome shotgun (WGS) entry which is preliminary data.</text>
</comment>
<dbReference type="EMBL" id="VIVN01000006">
    <property type="protein sequence ID" value="TWE01010.1"/>
    <property type="molecule type" value="Genomic_DNA"/>
</dbReference>
<keyword evidence="4 8" id="KW-0812">Transmembrane</keyword>
<accession>A0A561DC84</accession>
<dbReference type="GO" id="GO:0015128">
    <property type="term" value="F:gluconate transmembrane transporter activity"/>
    <property type="evidence" value="ECO:0007669"/>
    <property type="project" value="InterPro"/>
</dbReference>
<comment type="subcellular location">
    <subcellularLocation>
        <location evidence="1">Cell membrane</location>
        <topology evidence="1">Multi-pass membrane protein</topology>
    </subcellularLocation>
</comment>
<dbReference type="InterPro" id="IPR003474">
    <property type="entry name" value="Glcn_transporter"/>
</dbReference>
<feature type="transmembrane region" description="Helical" evidence="8">
    <location>
        <begin position="27"/>
        <end position="46"/>
    </location>
</feature>
<feature type="transmembrane region" description="Helical" evidence="8">
    <location>
        <begin position="301"/>
        <end position="319"/>
    </location>
</feature>
<comment type="similarity">
    <text evidence="7">Belongs to the GntP permease family.</text>
</comment>
<reference evidence="9 10" key="1">
    <citation type="submission" date="2019-06" db="EMBL/GenBank/DDBJ databases">
        <title>Sorghum-associated microbial communities from plants grown in Nebraska, USA.</title>
        <authorList>
            <person name="Schachtman D."/>
        </authorList>
    </citation>
    <scope>NUCLEOTIDE SEQUENCE [LARGE SCALE GENOMIC DNA]</scope>
    <source>
        <strain evidence="9 10">2482</strain>
    </source>
</reference>
<keyword evidence="5 8" id="KW-1133">Transmembrane helix</keyword>
<feature type="transmembrane region" description="Helical" evidence="8">
    <location>
        <begin position="380"/>
        <end position="401"/>
    </location>
</feature>
<evidence type="ECO:0000256" key="2">
    <source>
        <dbReference type="ARBA" id="ARBA00022448"/>
    </source>
</evidence>
<dbReference type="Pfam" id="PF02447">
    <property type="entry name" value="GntP_permease"/>
    <property type="match status" value="1"/>
</dbReference>
<feature type="transmembrane region" description="Helical" evidence="8">
    <location>
        <begin position="100"/>
        <end position="129"/>
    </location>
</feature>
<evidence type="ECO:0000313" key="10">
    <source>
        <dbReference type="Proteomes" id="UP000319671"/>
    </source>
</evidence>
<feature type="transmembrane region" description="Helical" evidence="8">
    <location>
        <begin position="58"/>
        <end position="80"/>
    </location>
</feature>
<keyword evidence="3" id="KW-1003">Cell membrane</keyword>
<dbReference type="Proteomes" id="UP000319671">
    <property type="component" value="Unassembled WGS sequence"/>
</dbReference>
<evidence type="ECO:0000256" key="8">
    <source>
        <dbReference type="SAM" id="Phobius"/>
    </source>
</evidence>
<evidence type="ECO:0000256" key="3">
    <source>
        <dbReference type="ARBA" id="ARBA00022475"/>
    </source>
</evidence>
<feature type="transmembrane region" description="Helical" evidence="8">
    <location>
        <begin position="421"/>
        <end position="440"/>
    </location>
</feature>
<dbReference type="PIRSF" id="PIRSF002746">
    <property type="entry name" value="Gluconate_transporter"/>
    <property type="match status" value="1"/>
</dbReference>
<evidence type="ECO:0000256" key="6">
    <source>
        <dbReference type="ARBA" id="ARBA00023136"/>
    </source>
</evidence>
<dbReference type="GO" id="GO:0005886">
    <property type="term" value="C:plasma membrane"/>
    <property type="evidence" value="ECO:0007669"/>
    <property type="project" value="UniProtKB-SubCell"/>
</dbReference>
<organism evidence="9 10">
    <name type="scientific">Neobacillus bataviensis</name>
    <dbReference type="NCBI Taxonomy" id="220685"/>
    <lineage>
        <taxon>Bacteria</taxon>
        <taxon>Bacillati</taxon>
        <taxon>Bacillota</taxon>
        <taxon>Bacilli</taxon>
        <taxon>Bacillales</taxon>
        <taxon>Bacillaceae</taxon>
        <taxon>Neobacillus</taxon>
    </lineage>
</organism>
<keyword evidence="2" id="KW-0813">Transport</keyword>
<proteinExistence type="inferred from homology"/>
<evidence type="ECO:0000256" key="4">
    <source>
        <dbReference type="ARBA" id="ARBA00022692"/>
    </source>
</evidence>
<name>A0A561DC84_9BACI</name>
<feature type="transmembrane region" description="Helical" evidence="8">
    <location>
        <begin position="174"/>
        <end position="193"/>
    </location>
</feature>
<gene>
    <name evidence="9" type="ORF">FB550_10662</name>
</gene>
<feature type="transmembrane region" description="Helical" evidence="8">
    <location>
        <begin position="224"/>
        <end position="248"/>
    </location>
</feature>
<keyword evidence="6 8" id="KW-0472">Membrane</keyword>
<sequence>MPLLYVALAVILLLVLMIPLKMNGFIALLLTSIFVGLLVGMPLDKIWETIGDGLGGQLGGTALIVGIGAMLGTVMADAGAAQRIATSLVDKMGIKRIQAAILIAAFVLGITMFFEVAFVLLIPLVFVIARQTKLNLLWVALPMSIGLSTCHSFLPPHPGPAAVVGVFHADMGLTLLYGLIIAIPAATFIAYTWTRFPFIKKINPIIPEGLITNKTFKEEEMPSFGSSIFVALIPVVLMAADAICTLFLPEGNSFRHVMDFFGSSEMALLLALLISMWLLGPRIGRPLKDVMQSCSNAVKPMAMIILVIGAGGAFKQVLVDGGIADYIKDITAGWNMSPIVLAWIIAALLRIALGSATVAVMTASGVVLPIAQASGISMELMTLAVTCGSIAFSHVTDPGFWMFKEFLNLSVPEAIKIRTTYTTALAIIGLIGVLILNMFVGS</sequence>
<evidence type="ECO:0000256" key="7">
    <source>
        <dbReference type="ARBA" id="ARBA00049663"/>
    </source>
</evidence>
<evidence type="ECO:0000313" key="9">
    <source>
        <dbReference type="EMBL" id="TWE01010.1"/>
    </source>
</evidence>
<evidence type="ECO:0000256" key="5">
    <source>
        <dbReference type="ARBA" id="ARBA00022989"/>
    </source>
</evidence>
<dbReference type="AlphaFoldDB" id="A0A561DC84"/>
<dbReference type="PANTHER" id="PTHR30354:SF22">
    <property type="entry name" value="HIGH-AFFINITY GLUCONATE TRANSPORTER"/>
    <property type="match status" value="1"/>
</dbReference>
<protein>
    <submittedName>
        <fullName evidence="9">Gnt-I system high-affinity gluconate transporter</fullName>
    </submittedName>
</protein>